<dbReference type="InterPro" id="IPR016155">
    <property type="entry name" value="Mopterin_synth/thiamin_S_b"/>
</dbReference>
<dbReference type="SUPFAM" id="SSF54285">
    <property type="entry name" value="MoaD/ThiS"/>
    <property type="match status" value="1"/>
</dbReference>
<evidence type="ECO:0000313" key="1">
    <source>
        <dbReference type="EMBL" id="GAA3924880.1"/>
    </source>
</evidence>
<dbReference type="Pfam" id="PF02597">
    <property type="entry name" value="ThiS"/>
    <property type="match status" value="1"/>
</dbReference>
<proteinExistence type="predicted"/>
<dbReference type="InterPro" id="IPR012675">
    <property type="entry name" value="Beta-grasp_dom_sf"/>
</dbReference>
<sequence>MEVLVNGETTQVNATHLVEVLKELGFEGDFAVAINGEFVPRSMYAEQTLAEGNQLDVLSPIAGG</sequence>
<accession>A0ABP7MJR9</accession>
<dbReference type="Gene3D" id="3.10.20.30">
    <property type="match status" value="1"/>
</dbReference>
<dbReference type="Proteomes" id="UP001501565">
    <property type="component" value="Unassembled WGS sequence"/>
</dbReference>
<dbReference type="RefSeq" id="WP_344798308.1">
    <property type="nucleotide sequence ID" value="NZ_BAABBN010000007.1"/>
</dbReference>
<gene>
    <name evidence="1" type="ORF">GCM10022277_20940</name>
</gene>
<dbReference type="PANTHER" id="PTHR34472:SF1">
    <property type="entry name" value="SULFUR CARRIER PROTEIN THIS"/>
    <property type="match status" value="1"/>
</dbReference>
<dbReference type="EMBL" id="BAABBN010000007">
    <property type="protein sequence ID" value="GAA3924880.1"/>
    <property type="molecule type" value="Genomic_DNA"/>
</dbReference>
<comment type="caution">
    <text evidence="1">The sequence shown here is derived from an EMBL/GenBank/DDBJ whole genome shotgun (WGS) entry which is preliminary data.</text>
</comment>
<organism evidence="1 2">
    <name type="scientific">Litoribacillus peritrichatus</name>
    <dbReference type="NCBI Taxonomy" id="718191"/>
    <lineage>
        <taxon>Bacteria</taxon>
        <taxon>Pseudomonadati</taxon>
        <taxon>Pseudomonadota</taxon>
        <taxon>Gammaproteobacteria</taxon>
        <taxon>Oceanospirillales</taxon>
        <taxon>Oceanospirillaceae</taxon>
        <taxon>Litoribacillus</taxon>
    </lineage>
</organism>
<reference evidence="2" key="1">
    <citation type="journal article" date="2019" name="Int. J. Syst. Evol. Microbiol.">
        <title>The Global Catalogue of Microorganisms (GCM) 10K type strain sequencing project: providing services to taxonomists for standard genome sequencing and annotation.</title>
        <authorList>
            <consortium name="The Broad Institute Genomics Platform"/>
            <consortium name="The Broad Institute Genome Sequencing Center for Infectious Disease"/>
            <person name="Wu L."/>
            <person name="Ma J."/>
        </authorList>
    </citation>
    <scope>NUCLEOTIDE SEQUENCE [LARGE SCALE GENOMIC DNA]</scope>
    <source>
        <strain evidence="2">JCM 17551</strain>
    </source>
</reference>
<evidence type="ECO:0008006" key="3">
    <source>
        <dbReference type="Google" id="ProtNLM"/>
    </source>
</evidence>
<dbReference type="InterPro" id="IPR003749">
    <property type="entry name" value="ThiS/MoaD-like"/>
</dbReference>
<dbReference type="CDD" id="cd00565">
    <property type="entry name" value="Ubl_ThiS"/>
    <property type="match status" value="1"/>
</dbReference>
<dbReference type="PANTHER" id="PTHR34472">
    <property type="entry name" value="SULFUR CARRIER PROTEIN THIS"/>
    <property type="match status" value="1"/>
</dbReference>
<name>A0ABP7MJR9_9GAMM</name>
<protein>
    <recommendedName>
        <fullName evidence="3">Thiamine biosynthesis protein ThiS</fullName>
    </recommendedName>
</protein>
<keyword evidence="2" id="KW-1185">Reference proteome</keyword>
<evidence type="ECO:0000313" key="2">
    <source>
        <dbReference type="Proteomes" id="UP001501565"/>
    </source>
</evidence>
<dbReference type="InterPro" id="IPR010035">
    <property type="entry name" value="Thi_S"/>
</dbReference>
<dbReference type="NCBIfam" id="TIGR01683">
    <property type="entry name" value="thiS"/>
    <property type="match status" value="1"/>
</dbReference>